<protein>
    <submittedName>
        <fullName evidence="1">Uncharacterized protein</fullName>
    </submittedName>
</protein>
<dbReference type="AlphaFoldDB" id="A0A077NGS4"/>
<reference evidence="1" key="1">
    <citation type="submission" date="2013-07" db="EMBL/GenBank/DDBJ databases">
        <title>Sub-species coevolution in mutualistic symbiosis.</title>
        <authorList>
            <person name="Murfin K."/>
            <person name="Klassen J."/>
            <person name="Lee M."/>
            <person name="Forst S."/>
            <person name="Stock P."/>
            <person name="Goodrich-Blair H."/>
        </authorList>
    </citation>
    <scope>NUCLEOTIDE SEQUENCE [LARGE SCALE GENOMIC DNA]</scope>
    <source>
        <strain evidence="1">Puntauvense</strain>
    </source>
</reference>
<name>A0A077NGS4_XENBV</name>
<dbReference type="Proteomes" id="UP000028511">
    <property type="component" value="Unassembled WGS sequence"/>
</dbReference>
<gene>
    <name evidence="1" type="ORF">XBP1_270163</name>
</gene>
<comment type="caution">
    <text evidence="1">The sequence shown here is derived from an EMBL/GenBank/DDBJ whole genome shotgun (WGS) entry which is preliminary data.</text>
</comment>
<organism evidence="1">
    <name type="scientific">Xenorhabdus bovienii str. puntauvense</name>
    <dbReference type="NCBI Taxonomy" id="1398201"/>
    <lineage>
        <taxon>Bacteria</taxon>
        <taxon>Pseudomonadati</taxon>
        <taxon>Pseudomonadota</taxon>
        <taxon>Gammaproteobacteria</taxon>
        <taxon>Enterobacterales</taxon>
        <taxon>Morganellaceae</taxon>
        <taxon>Xenorhabdus</taxon>
    </lineage>
</organism>
<sequence>MHKNKLNFLPKQYKYIQNASLILLFKMEDEKRVINRILF</sequence>
<proteinExistence type="predicted"/>
<dbReference type="HOGENOM" id="CLU_3319407_0_0_6"/>
<dbReference type="EMBL" id="CBSW010000190">
    <property type="protein sequence ID" value="CDG97623.1"/>
    <property type="molecule type" value="Genomic_DNA"/>
</dbReference>
<evidence type="ECO:0000313" key="1">
    <source>
        <dbReference type="EMBL" id="CDG97623.1"/>
    </source>
</evidence>
<accession>A0A077NGS4</accession>